<feature type="domain" description="N-acetyltransferase" evidence="5">
    <location>
        <begin position="754"/>
        <end position="906"/>
    </location>
</feature>
<keyword evidence="2 6" id="KW-0436">Ligase</keyword>
<dbReference type="SUPFAM" id="SSF55729">
    <property type="entry name" value="Acyl-CoA N-acyltransferases (Nat)"/>
    <property type="match status" value="1"/>
</dbReference>
<dbReference type="Pfam" id="PF00583">
    <property type="entry name" value="Acetyltransf_1"/>
    <property type="match status" value="1"/>
</dbReference>
<dbReference type="PANTHER" id="PTHR43334">
    <property type="entry name" value="ACETATE--COA LIGASE [ADP-FORMING]"/>
    <property type="match status" value="1"/>
</dbReference>
<dbReference type="Gene3D" id="3.40.50.261">
    <property type="entry name" value="Succinyl-CoA synthetase domains"/>
    <property type="match status" value="2"/>
</dbReference>
<keyword evidence="1" id="KW-0816">Tricarboxylic acid cycle</keyword>
<dbReference type="CDD" id="cd04301">
    <property type="entry name" value="NAT_SF"/>
    <property type="match status" value="1"/>
</dbReference>
<dbReference type="InterPro" id="IPR013815">
    <property type="entry name" value="ATP_grasp_subdomain_1"/>
</dbReference>
<dbReference type="PROSITE" id="PS51186">
    <property type="entry name" value="GNAT"/>
    <property type="match status" value="1"/>
</dbReference>
<evidence type="ECO:0000259" key="5">
    <source>
        <dbReference type="PROSITE" id="PS51186"/>
    </source>
</evidence>
<dbReference type="Gene3D" id="3.40.50.720">
    <property type="entry name" value="NAD(P)-binding Rossmann-like Domain"/>
    <property type="match status" value="1"/>
</dbReference>
<evidence type="ECO:0000313" key="7">
    <source>
        <dbReference type="Proteomes" id="UP001501588"/>
    </source>
</evidence>
<dbReference type="PANTHER" id="PTHR43334:SF1">
    <property type="entry name" value="3-HYDROXYPROPIONATE--COA LIGASE [ADP-FORMING]"/>
    <property type="match status" value="1"/>
</dbReference>
<evidence type="ECO:0000256" key="2">
    <source>
        <dbReference type="ARBA" id="ARBA00022598"/>
    </source>
</evidence>
<dbReference type="Pfam" id="PF13607">
    <property type="entry name" value="Succ_CoA_lig"/>
    <property type="match status" value="1"/>
</dbReference>
<keyword evidence="3" id="KW-0547">Nucleotide-binding</keyword>
<evidence type="ECO:0000256" key="1">
    <source>
        <dbReference type="ARBA" id="ARBA00022532"/>
    </source>
</evidence>
<dbReference type="SMART" id="SM00881">
    <property type="entry name" value="CoA_binding"/>
    <property type="match status" value="1"/>
</dbReference>
<dbReference type="InterPro" id="IPR016181">
    <property type="entry name" value="Acyl_CoA_acyltransferase"/>
</dbReference>
<evidence type="ECO:0000256" key="4">
    <source>
        <dbReference type="ARBA" id="ARBA00022840"/>
    </source>
</evidence>
<dbReference type="InterPro" id="IPR051538">
    <property type="entry name" value="Acyl-CoA_Synth/Transferase"/>
</dbReference>
<dbReference type="Pfam" id="PF13549">
    <property type="entry name" value="ATP-grasp_5"/>
    <property type="match status" value="1"/>
</dbReference>
<keyword evidence="4" id="KW-0067">ATP-binding</keyword>
<organism evidence="6 7">
    <name type="scientific">Craurococcus roseus</name>
    <dbReference type="NCBI Taxonomy" id="77585"/>
    <lineage>
        <taxon>Bacteria</taxon>
        <taxon>Pseudomonadati</taxon>
        <taxon>Pseudomonadota</taxon>
        <taxon>Alphaproteobacteria</taxon>
        <taxon>Acetobacterales</taxon>
        <taxon>Acetobacteraceae</taxon>
        <taxon>Craurococcus</taxon>
    </lineage>
</organism>
<dbReference type="SUPFAM" id="SSF56059">
    <property type="entry name" value="Glutathione synthetase ATP-binding domain-like"/>
    <property type="match status" value="1"/>
</dbReference>
<keyword evidence="7" id="KW-1185">Reference proteome</keyword>
<proteinExistence type="predicted"/>
<dbReference type="GO" id="GO:0016874">
    <property type="term" value="F:ligase activity"/>
    <property type="evidence" value="ECO:0007669"/>
    <property type="project" value="UniProtKB-KW"/>
</dbReference>
<sequence length="910" mass="94866">MANRRAGPRRGLRLAACGWPRVRAMLCRGMDARNQPPQLSPTRNAALFRPRSVALFAEGGDTRDAEVIARNLAAGGFSGKLYACGVAAPGLEPVGAVGDLPEAPDLAVLCMPEPALATTAAELARRGCRAVIVPGQAPDLGRIAAGAGVRAMGPHSFGLCVPAIGLNASLTHLAPAPGRLALVSQSAATTRAVLDWAASEGLGFSHVVGIGGNANVGFATTLDWLAREPGTGAVLLDMRLIRNRRAFVSAARAVARTRPVVALRAGGRGADGGSGIGEAVMDAALRRAGVLRVAGLEDLLAAAETLARVRRTRSPDLRDGDRIALVGNGLGLGRIAADAVVKGGGRLARLDPEAGACLRLHMPDAAPAFNPLSLGAAAGTRLAEAAALFAAAPEVDAVVALHAPTPHGDDAAAAEAMVAAATAQRGRSAPVLVAWTGQETAAAQRRAMTAAGLAVFDTPEAAVRGALHLAQDRRNRAAAAELPPREVLDLKPDRASVRRILDGAMIDGRLALDEEESLAVLAAYGLPTVPCRRAAGPAEAADAAAMLRFPVVLKVLSPGLRHKSEVGGVVLGLNSARAVSEAAEAMLDRLRTARPDAPARGFLVQRQAAGRALELRLRLGDDPMFGPWIGFGQGGTTADIAGDEAYDLPPLNLALASQLIGRSRAAKLLAGYRDWPPADRAAVAQALVRLSQIAVDWPGIAACSINPLIADAEGVLALDASFTLRPPGETGVLAIPPYPAELARPFRTPAGEVLTVRPIRPEDAAAHAEAFRRIPPADVRWRFFSPIRELSPALVARLVQIDYDREMAFIATREATGETLGVARLIRDPDGDEAEFAIIVGDEVKGTGLGRFLMERLFEWAAEHGVRRIAGQVLSDNATMLAFVKKLGFALRRSEEEDGVMVAERDVAAA</sequence>
<dbReference type="Gene3D" id="3.40.630.30">
    <property type="match status" value="1"/>
</dbReference>
<name>A0ABP3QBH0_9PROT</name>
<dbReference type="SUPFAM" id="SSF51735">
    <property type="entry name" value="NAD(P)-binding Rossmann-fold domains"/>
    <property type="match status" value="1"/>
</dbReference>
<protein>
    <submittedName>
        <fullName evidence="6">Bifunctional acetate--CoA ligase family protein/GNAT family N-acetyltransferase</fullName>
    </submittedName>
</protein>
<dbReference type="Gene3D" id="3.30.470.20">
    <property type="entry name" value="ATP-grasp fold, B domain"/>
    <property type="match status" value="1"/>
</dbReference>
<dbReference type="SUPFAM" id="SSF52210">
    <property type="entry name" value="Succinyl-CoA synthetase domains"/>
    <property type="match status" value="2"/>
</dbReference>
<evidence type="ECO:0000256" key="3">
    <source>
        <dbReference type="ARBA" id="ARBA00022741"/>
    </source>
</evidence>
<dbReference type="InterPro" id="IPR000182">
    <property type="entry name" value="GNAT_dom"/>
</dbReference>
<dbReference type="InterPro" id="IPR032875">
    <property type="entry name" value="Succ_CoA_lig_flav_dom"/>
</dbReference>
<dbReference type="InterPro" id="IPR036291">
    <property type="entry name" value="NAD(P)-bd_dom_sf"/>
</dbReference>
<dbReference type="Gene3D" id="3.30.1490.20">
    <property type="entry name" value="ATP-grasp fold, A domain"/>
    <property type="match status" value="1"/>
</dbReference>
<dbReference type="InterPro" id="IPR003781">
    <property type="entry name" value="CoA-bd"/>
</dbReference>
<gene>
    <name evidence="6" type="ORF">GCM10009416_27270</name>
</gene>
<accession>A0ABP3QBH0</accession>
<comment type="caution">
    <text evidence="6">The sequence shown here is derived from an EMBL/GenBank/DDBJ whole genome shotgun (WGS) entry which is preliminary data.</text>
</comment>
<evidence type="ECO:0000313" key="6">
    <source>
        <dbReference type="EMBL" id="GAA0587323.1"/>
    </source>
</evidence>
<dbReference type="InterPro" id="IPR016102">
    <property type="entry name" value="Succinyl-CoA_synth-like"/>
</dbReference>
<dbReference type="Proteomes" id="UP001501588">
    <property type="component" value="Unassembled WGS sequence"/>
</dbReference>
<dbReference type="EMBL" id="BAAAFZ010000038">
    <property type="protein sequence ID" value="GAA0587323.1"/>
    <property type="molecule type" value="Genomic_DNA"/>
</dbReference>
<reference evidence="7" key="1">
    <citation type="journal article" date="2019" name="Int. J. Syst. Evol. Microbiol.">
        <title>The Global Catalogue of Microorganisms (GCM) 10K type strain sequencing project: providing services to taxonomists for standard genome sequencing and annotation.</title>
        <authorList>
            <consortium name="The Broad Institute Genomics Platform"/>
            <consortium name="The Broad Institute Genome Sequencing Center for Infectious Disease"/>
            <person name="Wu L."/>
            <person name="Ma J."/>
        </authorList>
    </citation>
    <scope>NUCLEOTIDE SEQUENCE [LARGE SCALE GENOMIC DNA]</scope>
    <source>
        <strain evidence="7">JCM 9933</strain>
    </source>
</reference>